<organism evidence="3 4">
    <name type="scientific">Paramarasmius palmivorus</name>
    <dbReference type="NCBI Taxonomy" id="297713"/>
    <lineage>
        <taxon>Eukaryota</taxon>
        <taxon>Fungi</taxon>
        <taxon>Dikarya</taxon>
        <taxon>Basidiomycota</taxon>
        <taxon>Agaricomycotina</taxon>
        <taxon>Agaricomycetes</taxon>
        <taxon>Agaricomycetidae</taxon>
        <taxon>Agaricales</taxon>
        <taxon>Marasmiineae</taxon>
        <taxon>Marasmiaceae</taxon>
        <taxon>Paramarasmius</taxon>
    </lineage>
</organism>
<dbReference type="GO" id="GO:0004059">
    <property type="term" value="F:aralkylamine N-acetyltransferase activity"/>
    <property type="evidence" value="ECO:0007669"/>
    <property type="project" value="TreeGrafter"/>
</dbReference>
<dbReference type="Gene3D" id="3.40.630.30">
    <property type="match status" value="2"/>
</dbReference>
<keyword evidence="1" id="KW-0808">Transferase</keyword>
<dbReference type="AlphaFoldDB" id="A0AAW0D2H0"/>
<dbReference type="PANTHER" id="PTHR10908">
    <property type="entry name" value="SEROTONIN N-ACETYLTRANSFERASE"/>
    <property type="match status" value="1"/>
</dbReference>
<keyword evidence="4" id="KW-1185">Reference proteome</keyword>
<dbReference type="Proteomes" id="UP001383192">
    <property type="component" value="Unassembled WGS sequence"/>
</dbReference>
<proteinExistence type="predicted"/>
<sequence length="148" mass="16275">MSTEELIFDLVTADELVEAIAIEEEGYPADEAASLSSFQYRQSQAGELFLGVFLPDNTPAKSRRIIGYICSTLAKGDTLTHESMSNHTPGAASDARRTNKAVYERVLLIAHEPLIPLYQKAGFELVGKSSVHHGSLPWFEMVYPLSSD</sequence>
<dbReference type="SUPFAM" id="SSF55729">
    <property type="entry name" value="Acyl-CoA N-acyltransferases (Nat)"/>
    <property type="match status" value="1"/>
</dbReference>
<gene>
    <name evidence="3" type="ORF">VNI00_007735</name>
</gene>
<name>A0AAW0D2H0_9AGAR</name>
<comment type="caution">
    <text evidence="3">The sequence shown here is derived from an EMBL/GenBank/DDBJ whole genome shotgun (WGS) entry which is preliminary data.</text>
</comment>
<evidence type="ECO:0000313" key="3">
    <source>
        <dbReference type="EMBL" id="KAK7045482.1"/>
    </source>
</evidence>
<dbReference type="PANTHER" id="PTHR10908:SF0">
    <property type="entry name" value="SEROTONIN N-ACETYLTRANSFERASE"/>
    <property type="match status" value="1"/>
</dbReference>
<keyword evidence="2" id="KW-0012">Acyltransferase</keyword>
<accession>A0AAW0D2H0</accession>
<evidence type="ECO:0000256" key="2">
    <source>
        <dbReference type="ARBA" id="ARBA00023315"/>
    </source>
</evidence>
<protein>
    <recommendedName>
        <fullName evidence="5">N-acetyltransferase domain-containing protein</fullName>
    </recommendedName>
</protein>
<dbReference type="GO" id="GO:0005737">
    <property type="term" value="C:cytoplasm"/>
    <property type="evidence" value="ECO:0007669"/>
    <property type="project" value="TreeGrafter"/>
</dbReference>
<dbReference type="EMBL" id="JAYKXP010000025">
    <property type="protein sequence ID" value="KAK7045482.1"/>
    <property type="molecule type" value="Genomic_DNA"/>
</dbReference>
<evidence type="ECO:0000313" key="4">
    <source>
        <dbReference type="Proteomes" id="UP001383192"/>
    </source>
</evidence>
<dbReference type="InterPro" id="IPR016181">
    <property type="entry name" value="Acyl_CoA_acyltransferase"/>
</dbReference>
<dbReference type="InterPro" id="IPR051635">
    <property type="entry name" value="SNAT-like"/>
</dbReference>
<reference evidence="3 4" key="1">
    <citation type="submission" date="2024-01" db="EMBL/GenBank/DDBJ databases">
        <title>A draft genome for a cacao thread blight-causing isolate of Paramarasmius palmivorus.</title>
        <authorList>
            <person name="Baruah I.K."/>
            <person name="Bukari Y."/>
            <person name="Amoako-Attah I."/>
            <person name="Meinhardt L.W."/>
            <person name="Bailey B.A."/>
            <person name="Cohen S.P."/>
        </authorList>
    </citation>
    <scope>NUCLEOTIDE SEQUENCE [LARGE SCALE GENOMIC DNA]</scope>
    <source>
        <strain evidence="3 4">GH-12</strain>
    </source>
</reference>
<evidence type="ECO:0000256" key="1">
    <source>
        <dbReference type="ARBA" id="ARBA00022679"/>
    </source>
</evidence>
<evidence type="ECO:0008006" key="5">
    <source>
        <dbReference type="Google" id="ProtNLM"/>
    </source>
</evidence>